<protein>
    <recommendedName>
        <fullName evidence="3">Reverse transcriptase domain-containing protein</fullName>
    </recommendedName>
</protein>
<gene>
    <name evidence="1" type="ORF">P4O66_008238</name>
</gene>
<dbReference type="Gene3D" id="3.10.10.10">
    <property type="entry name" value="HIV Type 1 Reverse Transcriptase, subunit A, domain 1"/>
    <property type="match status" value="1"/>
</dbReference>
<sequence length="467" mass="52530">MELISGACQSAGDLKAKQNAPVVILGSRAEIRSSAVTPAASMFRCSRTGYAWPVVLLEMRAAYYEMASQRFTESNKAIWQRVALNTAQQKAERGKKRRGGAVKERRAEEVTMTRKLLPGAPLPQRSKPYPLSRPEEAAMEAYVTEALQYGFMQPSTSPVSSGFFFVEKKGGGLRPCIDYRTLNKVTVKYSYPFPLISLTHERLLGTTIFTKLDLRSHYNHIRMRVMSGRQPSPRHEPIMTAEGETASLSPAITTPASSSSGRTAPWEKQSVTCAKSFSSQPVTTQRSTAHPESTACYAYGLDIKRFSIERFGIEMFAIEKFTVEQFGIESFDMERFGIERFVIVMFGIERFAIQRITIEQFANQNILEIIRWLTRASETWKLLCHLHTTKVDSEPLRCVKVDSETLCCVKVDSETLRCVKVDSETLRCVKVDSETLRCVKVDSEPLRCVKVDSETLCCVKVDSDTLL</sequence>
<evidence type="ECO:0000313" key="1">
    <source>
        <dbReference type="EMBL" id="KAK1797887.1"/>
    </source>
</evidence>
<evidence type="ECO:0000313" key="2">
    <source>
        <dbReference type="Proteomes" id="UP001239994"/>
    </source>
</evidence>
<dbReference type="Proteomes" id="UP001239994">
    <property type="component" value="Unassembled WGS sequence"/>
</dbReference>
<dbReference type="PANTHER" id="PTHR15503">
    <property type="entry name" value="LDOC1 RELATED"/>
    <property type="match status" value="1"/>
</dbReference>
<proteinExistence type="predicted"/>
<dbReference type="PANTHER" id="PTHR15503:SF22">
    <property type="entry name" value="TRANSPOSON TY3-I GAG POLYPROTEIN"/>
    <property type="match status" value="1"/>
</dbReference>
<dbReference type="AlphaFoldDB" id="A0AAD8ZF31"/>
<comment type="caution">
    <text evidence="1">The sequence shown here is derived from an EMBL/GenBank/DDBJ whole genome shotgun (WGS) entry which is preliminary data.</text>
</comment>
<dbReference type="SUPFAM" id="SSF56672">
    <property type="entry name" value="DNA/RNA polymerases"/>
    <property type="match status" value="1"/>
</dbReference>
<accession>A0AAD8ZF31</accession>
<evidence type="ECO:0008006" key="3">
    <source>
        <dbReference type="Google" id="ProtNLM"/>
    </source>
</evidence>
<organism evidence="1 2">
    <name type="scientific">Electrophorus voltai</name>
    <dbReference type="NCBI Taxonomy" id="2609070"/>
    <lineage>
        <taxon>Eukaryota</taxon>
        <taxon>Metazoa</taxon>
        <taxon>Chordata</taxon>
        <taxon>Craniata</taxon>
        <taxon>Vertebrata</taxon>
        <taxon>Euteleostomi</taxon>
        <taxon>Actinopterygii</taxon>
        <taxon>Neopterygii</taxon>
        <taxon>Teleostei</taxon>
        <taxon>Ostariophysi</taxon>
        <taxon>Gymnotiformes</taxon>
        <taxon>Gymnotoidei</taxon>
        <taxon>Gymnotidae</taxon>
        <taxon>Electrophorus</taxon>
    </lineage>
</organism>
<dbReference type="CDD" id="cd01647">
    <property type="entry name" value="RT_LTR"/>
    <property type="match status" value="1"/>
</dbReference>
<name>A0AAD8ZF31_9TELE</name>
<reference evidence="1" key="1">
    <citation type="submission" date="2023-03" db="EMBL/GenBank/DDBJ databases">
        <title>Electrophorus voltai genome.</title>
        <authorList>
            <person name="Bian C."/>
        </authorList>
    </citation>
    <scope>NUCLEOTIDE SEQUENCE</scope>
    <source>
        <strain evidence="1">CB-2022</strain>
        <tissue evidence="1">Muscle</tissue>
    </source>
</reference>
<dbReference type="InterPro" id="IPR043502">
    <property type="entry name" value="DNA/RNA_pol_sf"/>
</dbReference>
<keyword evidence="2" id="KW-1185">Reference proteome</keyword>
<dbReference type="InterPro" id="IPR032567">
    <property type="entry name" value="RTL1-rel"/>
</dbReference>
<dbReference type="EMBL" id="JAROKS010000013">
    <property type="protein sequence ID" value="KAK1797887.1"/>
    <property type="molecule type" value="Genomic_DNA"/>
</dbReference>